<keyword evidence="6" id="KW-1185">Reference proteome</keyword>
<dbReference type="PANTHER" id="PTHR12169:SF6">
    <property type="entry name" value="AFG1-LIKE ATPASE"/>
    <property type="match status" value="1"/>
</dbReference>
<dbReference type="Pfam" id="PF03969">
    <property type="entry name" value="AFG1_ATPase"/>
    <property type="match status" value="2"/>
</dbReference>
<gene>
    <name evidence="5" type="ORF">LELG_05721</name>
</gene>
<dbReference type="SUPFAM" id="SSF52540">
    <property type="entry name" value="P-loop containing nucleoside triphosphate hydrolases"/>
    <property type="match status" value="1"/>
</dbReference>
<feature type="region of interest" description="Disordered" evidence="4">
    <location>
        <begin position="56"/>
        <end position="85"/>
    </location>
</feature>
<organism evidence="5 6">
    <name type="scientific">Lodderomyces elongisporus (strain ATCC 11503 / CBS 2605 / JCM 1781 / NBRC 1676 / NRRL YB-4239)</name>
    <name type="common">Yeast</name>
    <name type="synonym">Saccharomyces elongisporus</name>
    <dbReference type="NCBI Taxonomy" id="379508"/>
    <lineage>
        <taxon>Eukaryota</taxon>
        <taxon>Fungi</taxon>
        <taxon>Dikarya</taxon>
        <taxon>Ascomycota</taxon>
        <taxon>Saccharomycotina</taxon>
        <taxon>Pichiomycetes</taxon>
        <taxon>Debaryomycetaceae</taxon>
        <taxon>Candida/Lodderomyces clade</taxon>
        <taxon>Lodderomyces</taxon>
    </lineage>
</organism>
<dbReference type="Gene3D" id="3.40.50.300">
    <property type="entry name" value="P-loop containing nucleotide triphosphate hydrolases"/>
    <property type="match status" value="1"/>
</dbReference>
<feature type="compositionally biased region" description="Low complexity" evidence="4">
    <location>
        <begin position="530"/>
        <end position="544"/>
    </location>
</feature>
<dbReference type="VEuPathDB" id="FungiDB:LELG_05721"/>
<feature type="compositionally biased region" description="Low complexity" evidence="4">
    <location>
        <begin position="58"/>
        <end position="76"/>
    </location>
</feature>
<keyword evidence="2" id="KW-0547">Nucleotide-binding</keyword>
<dbReference type="eggNOG" id="KOG2383">
    <property type="taxonomic scope" value="Eukaryota"/>
</dbReference>
<dbReference type="OrthoDB" id="548867at2759"/>
<dbReference type="InParanoid" id="A5E7Y2"/>
<evidence type="ECO:0000313" key="6">
    <source>
        <dbReference type="Proteomes" id="UP000001996"/>
    </source>
</evidence>
<feature type="region of interest" description="Disordered" evidence="4">
    <location>
        <begin position="522"/>
        <end position="549"/>
    </location>
</feature>
<sequence length="601" mass="67719">MLLSTPHFAQSRILHRHLTISTNLNAFKSQLGQVHLFRGPINFHIQCRSQSTSSLDQASAAEASENNLANSATSTNPVHSSKETPLALYEKRVSNGKLRDDPYQRKIITSLSVLHQLLANYTPPKVSIPTAADLKPKNNGFRSIGKVFSSFFGKNGESGGGTSGSATATAEVIDFDRDYSNANGVRGIYLYGDVGCGKTMLMDLFYLTIPQHLPKMRVHFHQFMQKIHKRTHQLKVENRNPSGHDEIDVIPILAAEIANSATVLCFDEFQVTDVADAMLLRRLMMMLLSPEYGVVLFATSNRAPDDLYLNGIQRVSFIPCIQLIKHKCRVIFLNSPTDYRKIPKPLSSVYYWPKPGVKWASKANLANCKKHVDTWYEYFNQGNEDHHHHHNNNNKSNGESHLLLLEKKTDYSLDVWGRKIHVPICSPPRVAQFTFFELCGTPMAAGDYLCLAEHFLAFIVTDIPFLSINERNQIRRFITFLDAVYDARGKIAVTSAAPFKDLFVEPEQLLVSGDHYELINKKQKEDSQENVTKSNTKSKSTSNSQTEDSFADDELVTKHGFDKLIAKKASLFVVNDEEKFAFARALSRLAQMSTTEWIDQD</sequence>
<reference evidence="5 6" key="1">
    <citation type="journal article" date="2009" name="Nature">
        <title>Evolution of pathogenicity and sexual reproduction in eight Candida genomes.</title>
        <authorList>
            <person name="Butler G."/>
            <person name="Rasmussen M.D."/>
            <person name="Lin M.F."/>
            <person name="Santos M.A."/>
            <person name="Sakthikumar S."/>
            <person name="Munro C.A."/>
            <person name="Rheinbay E."/>
            <person name="Grabherr M."/>
            <person name="Forche A."/>
            <person name="Reedy J.L."/>
            <person name="Agrafioti I."/>
            <person name="Arnaud M.B."/>
            <person name="Bates S."/>
            <person name="Brown A.J."/>
            <person name="Brunke S."/>
            <person name="Costanzo M.C."/>
            <person name="Fitzpatrick D.A."/>
            <person name="de Groot P.W."/>
            <person name="Harris D."/>
            <person name="Hoyer L.L."/>
            <person name="Hube B."/>
            <person name="Klis F.M."/>
            <person name="Kodira C."/>
            <person name="Lennard N."/>
            <person name="Logue M.E."/>
            <person name="Martin R."/>
            <person name="Neiman A.M."/>
            <person name="Nikolaou E."/>
            <person name="Quail M.A."/>
            <person name="Quinn J."/>
            <person name="Santos M.C."/>
            <person name="Schmitzberger F.F."/>
            <person name="Sherlock G."/>
            <person name="Shah P."/>
            <person name="Silverstein K.A."/>
            <person name="Skrzypek M.S."/>
            <person name="Soll D."/>
            <person name="Staggs R."/>
            <person name="Stansfield I."/>
            <person name="Stumpf M.P."/>
            <person name="Sudbery P.E."/>
            <person name="Srikantha T."/>
            <person name="Zeng Q."/>
            <person name="Berman J."/>
            <person name="Berriman M."/>
            <person name="Heitman J."/>
            <person name="Gow N.A."/>
            <person name="Lorenz M.C."/>
            <person name="Birren B.W."/>
            <person name="Kellis M."/>
            <person name="Cuomo C.A."/>
        </authorList>
    </citation>
    <scope>NUCLEOTIDE SEQUENCE [LARGE SCALE GENOMIC DNA]</scope>
    <source>
        <strain evidence="6">ATCC 11503 / BCRC 21390 / CBS 2605 / JCM 1781 / NBRC 1676 / NRRL YB-4239</strain>
    </source>
</reference>
<protein>
    <submittedName>
        <fullName evidence="5">Protein AFG1</fullName>
    </submittedName>
</protein>
<evidence type="ECO:0000313" key="5">
    <source>
        <dbReference type="EMBL" id="EDK47540.1"/>
    </source>
</evidence>
<dbReference type="InterPro" id="IPR005654">
    <property type="entry name" value="ATPase_AFG1-like"/>
</dbReference>
<dbReference type="InterPro" id="IPR027417">
    <property type="entry name" value="P-loop_NTPase"/>
</dbReference>
<dbReference type="PANTHER" id="PTHR12169">
    <property type="entry name" value="ATPASE N2B"/>
    <property type="match status" value="1"/>
</dbReference>
<dbReference type="HOGENOM" id="CLU_008681_1_1_1"/>
<evidence type="ECO:0000256" key="1">
    <source>
        <dbReference type="ARBA" id="ARBA00010322"/>
    </source>
</evidence>
<proteinExistence type="inferred from homology"/>
<name>A5E7Y2_LODEL</name>
<evidence type="ECO:0000256" key="3">
    <source>
        <dbReference type="ARBA" id="ARBA00022840"/>
    </source>
</evidence>
<dbReference type="GO" id="GO:0141164">
    <property type="term" value="P:mitochondrial protein quality control"/>
    <property type="evidence" value="ECO:0007669"/>
    <property type="project" value="EnsemblFungi"/>
</dbReference>
<evidence type="ECO:0000256" key="4">
    <source>
        <dbReference type="SAM" id="MobiDB-lite"/>
    </source>
</evidence>
<evidence type="ECO:0000256" key="2">
    <source>
        <dbReference type="ARBA" id="ARBA00022741"/>
    </source>
</evidence>
<dbReference type="GO" id="GO:0005743">
    <property type="term" value="C:mitochondrial inner membrane"/>
    <property type="evidence" value="ECO:0007669"/>
    <property type="project" value="EnsemblFungi"/>
</dbReference>
<dbReference type="OMA" id="YHTIFVE"/>
<accession>A5E7Y2</accession>
<dbReference type="EMBL" id="CH981534">
    <property type="protein sequence ID" value="EDK47540.1"/>
    <property type="molecule type" value="Genomic_DNA"/>
</dbReference>
<dbReference type="Proteomes" id="UP000001996">
    <property type="component" value="Unassembled WGS sequence"/>
</dbReference>
<dbReference type="GO" id="GO:0034599">
    <property type="term" value="P:cellular response to oxidative stress"/>
    <property type="evidence" value="ECO:0007669"/>
    <property type="project" value="EnsemblFungi"/>
</dbReference>
<comment type="similarity">
    <text evidence="1">Belongs to the AFG1 ATPase family.</text>
</comment>
<dbReference type="GO" id="GO:0005524">
    <property type="term" value="F:ATP binding"/>
    <property type="evidence" value="ECO:0007669"/>
    <property type="project" value="UniProtKB-KW"/>
</dbReference>
<dbReference type="AlphaFoldDB" id="A5E7Y2"/>
<dbReference type="NCBIfam" id="NF040713">
    <property type="entry name" value="ZapE"/>
    <property type="match status" value="1"/>
</dbReference>
<keyword evidence="3" id="KW-0067">ATP-binding</keyword>
<dbReference type="FunCoup" id="A5E7Y2">
    <property type="interactions" value="778"/>
</dbReference>
<dbReference type="GO" id="GO:0016887">
    <property type="term" value="F:ATP hydrolysis activity"/>
    <property type="evidence" value="ECO:0007669"/>
    <property type="project" value="InterPro"/>
</dbReference>